<proteinExistence type="predicted"/>
<evidence type="ECO:0000313" key="2">
    <source>
        <dbReference type="Proteomes" id="UP000887159"/>
    </source>
</evidence>
<dbReference type="AlphaFoldDB" id="A0A8X6VS67"/>
<dbReference type="EMBL" id="BMAU01021351">
    <property type="protein sequence ID" value="GFY19220.1"/>
    <property type="molecule type" value="Genomic_DNA"/>
</dbReference>
<protein>
    <submittedName>
        <fullName evidence="1">Uncharacterized protein</fullName>
    </submittedName>
</protein>
<accession>A0A8X6VS67</accession>
<sequence length="146" mass="16188">MVWGTIAYGSRSTLIVMRGTFTGQRYVDDILGPHCLKATPSLHVPTTNQVVPSPPRSAVPSGTINNYDMGWRLALRAICPATDSNSLRKFNAVRIELILGVHKALGEAKNSMFQEDTVFSQAKCFQWDNDTDIKRFTSWQVASLAN</sequence>
<comment type="caution">
    <text evidence="1">The sequence shown here is derived from an EMBL/GenBank/DDBJ whole genome shotgun (WGS) entry which is preliminary data.</text>
</comment>
<keyword evidence="2" id="KW-1185">Reference proteome</keyword>
<gene>
    <name evidence="1" type="ORF">TNCV_4225841</name>
</gene>
<dbReference type="Proteomes" id="UP000887159">
    <property type="component" value="Unassembled WGS sequence"/>
</dbReference>
<name>A0A8X6VS67_TRICX</name>
<organism evidence="1 2">
    <name type="scientific">Trichonephila clavipes</name>
    <name type="common">Golden silk orbweaver</name>
    <name type="synonym">Nephila clavipes</name>
    <dbReference type="NCBI Taxonomy" id="2585209"/>
    <lineage>
        <taxon>Eukaryota</taxon>
        <taxon>Metazoa</taxon>
        <taxon>Ecdysozoa</taxon>
        <taxon>Arthropoda</taxon>
        <taxon>Chelicerata</taxon>
        <taxon>Arachnida</taxon>
        <taxon>Araneae</taxon>
        <taxon>Araneomorphae</taxon>
        <taxon>Entelegynae</taxon>
        <taxon>Araneoidea</taxon>
        <taxon>Nephilidae</taxon>
        <taxon>Trichonephila</taxon>
    </lineage>
</organism>
<reference evidence="1" key="1">
    <citation type="submission" date="2020-08" db="EMBL/GenBank/DDBJ databases">
        <title>Multicomponent nature underlies the extraordinary mechanical properties of spider dragline silk.</title>
        <authorList>
            <person name="Kono N."/>
            <person name="Nakamura H."/>
            <person name="Mori M."/>
            <person name="Yoshida Y."/>
            <person name="Ohtoshi R."/>
            <person name="Malay A.D."/>
            <person name="Moran D.A.P."/>
            <person name="Tomita M."/>
            <person name="Numata K."/>
            <person name="Arakawa K."/>
        </authorList>
    </citation>
    <scope>NUCLEOTIDE SEQUENCE</scope>
</reference>
<evidence type="ECO:0000313" key="1">
    <source>
        <dbReference type="EMBL" id="GFY19220.1"/>
    </source>
</evidence>